<organism evidence="1 2">
    <name type="scientific">Halovulum marinum</name>
    <dbReference type="NCBI Taxonomy" id="2662447"/>
    <lineage>
        <taxon>Bacteria</taxon>
        <taxon>Pseudomonadati</taxon>
        <taxon>Pseudomonadota</taxon>
        <taxon>Alphaproteobacteria</taxon>
        <taxon>Rhodobacterales</taxon>
        <taxon>Paracoccaceae</taxon>
        <taxon>Halovulum</taxon>
    </lineage>
</organism>
<dbReference type="Gene3D" id="3.30.1360.120">
    <property type="entry name" value="Probable tRNA modification gtpase trme, domain 1"/>
    <property type="match status" value="1"/>
</dbReference>
<dbReference type="Proteomes" id="UP000474957">
    <property type="component" value="Unassembled WGS sequence"/>
</dbReference>
<sequence length="168" mass="17321">MPELDATPPVGFAPCRYGQAALAPMPWVRITSAVPLASAGHDLPPPGMSAILGGARVLWMGRALWFVLGAAPDLPGMALSDQSDGWAGFRLTGAGTRAVLARLCPLDLHPAVFPEGATARSELAHMAASITAEADGYLILVMRSFAGTALDELETAMRSVAAQDAIGG</sequence>
<evidence type="ECO:0000313" key="1">
    <source>
        <dbReference type="EMBL" id="MSU88646.1"/>
    </source>
</evidence>
<reference evidence="1 2" key="1">
    <citation type="submission" date="2019-10" db="EMBL/GenBank/DDBJ databases">
        <title>Cognatihalovulum marinum gen. nov. sp. nov., a new member of the family Rhodobacteraceae isolated from deep seawater of the Northwest Indian Ocean.</title>
        <authorList>
            <person name="Ruan C."/>
            <person name="Wang J."/>
            <person name="Zheng X."/>
            <person name="Song L."/>
            <person name="Zhu Y."/>
            <person name="Huang Y."/>
            <person name="Lu Z."/>
            <person name="Du W."/>
            <person name="Huang L."/>
            <person name="Dai X."/>
        </authorList>
    </citation>
    <scope>NUCLEOTIDE SEQUENCE [LARGE SCALE GENOMIC DNA]</scope>
    <source>
        <strain evidence="1 2">2CG4</strain>
    </source>
</reference>
<comment type="caution">
    <text evidence="1">The sequence shown here is derived from an EMBL/GenBank/DDBJ whole genome shotgun (WGS) entry which is preliminary data.</text>
</comment>
<accession>A0A6L5YWF0</accession>
<dbReference type="InterPro" id="IPR027266">
    <property type="entry name" value="TrmE/GcvT-like"/>
</dbReference>
<gene>
    <name evidence="1" type="ORF">GE300_03300</name>
</gene>
<evidence type="ECO:0000313" key="2">
    <source>
        <dbReference type="Proteomes" id="UP000474957"/>
    </source>
</evidence>
<name>A0A6L5YWF0_9RHOB</name>
<dbReference type="EMBL" id="WIND01000002">
    <property type="protein sequence ID" value="MSU88646.1"/>
    <property type="molecule type" value="Genomic_DNA"/>
</dbReference>
<dbReference type="RefSeq" id="WP_154444906.1">
    <property type="nucleotide sequence ID" value="NZ_WIND01000002.1"/>
</dbReference>
<keyword evidence="2" id="KW-1185">Reference proteome</keyword>
<dbReference type="AlphaFoldDB" id="A0A6L5YWF0"/>
<dbReference type="SUPFAM" id="SSF103025">
    <property type="entry name" value="Folate-binding domain"/>
    <property type="match status" value="1"/>
</dbReference>
<protein>
    <submittedName>
        <fullName evidence="1">Sarcosine oxidase subunit gamma</fullName>
    </submittedName>
</protein>
<proteinExistence type="predicted"/>